<evidence type="ECO:0000313" key="3">
    <source>
        <dbReference type="Proteomes" id="UP000517252"/>
    </source>
</evidence>
<organism evidence="2 3">
    <name type="scientific">Trichoderma asperellum</name>
    <name type="common">Filamentous fungus</name>
    <dbReference type="NCBI Taxonomy" id="101201"/>
    <lineage>
        <taxon>Eukaryota</taxon>
        <taxon>Fungi</taxon>
        <taxon>Dikarya</taxon>
        <taxon>Ascomycota</taxon>
        <taxon>Pezizomycotina</taxon>
        <taxon>Sordariomycetes</taxon>
        <taxon>Hypocreomycetidae</taxon>
        <taxon>Hypocreales</taxon>
        <taxon>Hypocreaceae</taxon>
        <taxon>Trichoderma</taxon>
    </lineage>
</organism>
<protein>
    <submittedName>
        <fullName evidence="2">Sesquiterpene cyclase astC</fullName>
    </submittedName>
</protein>
<evidence type="ECO:0000256" key="1">
    <source>
        <dbReference type="SAM" id="MobiDB-lite"/>
    </source>
</evidence>
<dbReference type="Gene3D" id="1.10.150.240">
    <property type="entry name" value="Putative phosphatase, domain 2"/>
    <property type="match status" value="1"/>
</dbReference>
<dbReference type="PANTHER" id="PTHR43611:SF3">
    <property type="entry name" value="FLAVIN MONONUCLEOTIDE HYDROLASE 1, CHLOROPLATIC"/>
    <property type="match status" value="1"/>
</dbReference>
<dbReference type="Proteomes" id="UP000517252">
    <property type="component" value="Unassembled WGS sequence"/>
</dbReference>
<dbReference type="InterPro" id="IPR041492">
    <property type="entry name" value="HAD_2"/>
</dbReference>
<dbReference type="AlphaFoldDB" id="A0A6V8R5K3"/>
<dbReference type="SUPFAM" id="SSF48239">
    <property type="entry name" value="Terpenoid cyclases/Protein prenyltransferases"/>
    <property type="match status" value="1"/>
</dbReference>
<dbReference type="InterPro" id="IPR023198">
    <property type="entry name" value="PGP-like_dom2"/>
</dbReference>
<name>A0A6V8R5K3_TRIAP</name>
<feature type="compositionally biased region" description="Polar residues" evidence="1">
    <location>
        <begin position="1"/>
        <end position="18"/>
    </location>
</feature>
<gene>
    <name evidence="2" type="ORF">TASIC1_0017009300</name>
</gene>
<dbReference type="OrthoDB" id="2012566at2759"/>
<reference evidence="2 3" key="1">
    <citation type="submission" date="2020-07" db="EMBL/GenBank/DDBJ databases">
        <title>Trichoderma asperellum IC-1 whole genome shotgun sequence.</title>
        <authorList>
            <person name="Kanamasa S."/>
            <person name="Takahashi H."/>
        </authorList>
    </citation>
    <scope>NUCLEOTIDE SEQUENCE [LARGE SCALE GENOMIC DNA]</scope>
    <source>
        <strain evidence="2 3">IC-1</strain>
    </source>
</reference>
<evidence type="ECO:0000313" key="2">
    <source>
        <dbReference type="EMBL" id="GFP60331.1"/>
    </source>
</evidence>
<dbReference type="GO" id="GO:0016791">
    <property type="term" value="F:phosphatase activity"/>
    <property type="evidence" value="ECO:0007669"/>
    <property type="project" value="UniProtKB-ARBA"/>
</dbReference>
<accession>A0A6V8R5K3</accession>
<dbReference type="NCBIfam" id="TIGR01509">
    <property type="entry name" value="HAD-SF-IA-v3"/>
    <property type="match status" value="1"/>
</dbReference>
<dbReference type="SUPFAM" id="SSF56784">
    <property type="entry name" value="HAD-like"/>
    <property type="match status" value="1"/>
</dbReference>
<dbReference type="InterPro" id="IPR023214">
    <property type="entry name" value="HAD_sf"/>
</dbReference>
<dbReference type="InterPro" id="IPR008930">
    <property type="entry name" value="Terpenoid_cyclase/PrenylTrfase"/>
</dbReference>
<dbReference type="EMBL" id="BLZH01000017">
    <property type="protein sequence ID" value="GFP60331.1"/>
    <property type="molecule type" value="Genomic_DNA"/>
</dbReference>
<dbReference type="PANTHER" id="PTHR43611">
    <property type="entry name" value="ALPHA-D-GLUCOSE 1-PHOSPHATE PHOSPHATASE"/>
    <property type="match status" value="1"/>
</dbReference>
<sequence>MSSPVGNFSSTPHVNASIRSPRMATDNAEDRHKVRPTVLMMELGGVFYSLPDIESAPIPSHIWKQLVDSQEWHDLESSKLSAPEVFKALTERFGLAEGALEEMICLSQTGFVGNEKLVAGIKELKQNHPDSIVVLASNICQVLYDTIREKVDSWDIFDHVFTSTSLGARKPECAFYDRVLESVGVAAESIVFVDDRPENVIAAQCCGMHGVVFGGTAEALGRLYAMFGSPAQRGKSWLRAHAKKMWSVSNTGVEIQEQFQQLLLLHVTDDWDLVHIGQLNPSNGRWNVFPYGPPVLTTDTYPDDVDTTALALLKLDVPDAVKHKTMDDILENRNSDGLCYFDSTRPRIDPFISANVLRLFYANGRGDELTAIRQFVEDMLRTTAFEHATRYYHLPDFFLYYVSDLCANNPAAGELDLIRKLLCLRLQDRMGSSRDSPSAAFRLIASNNMNLVNERDKAILLDSQHEDGRWTGWLYRYGSSGILIGSDGLTTALAVNALEGVK</sequence>
<dbReference type="Pfam" id="PF13419">
    <property type="entry name" value="HAD_2"/>
    <property type="match status" value="1"/>
</dbReference>
<dbReference type="Gene3D" id="3.40.50.1000">
    <property type="entry name" value="HAD superfamily/HAD-like"/>
    <property type="match status" value="1"/>
</dbReference>
<comment type="caution">
    <text evidence="2">The sequence shown here is derived from an EMBL/GenBank/DDBJ whole genome shotgun (WGS) entry which is preliminary data.</text>
</comment>
<dbReference type="InterPro" id="IPR006439">
    <property type="entry name" value="HAD-SF_hydro_IA"/>
</dbReference>
<proteinExistence type="predicted"/>
<dbReference type="InterPro" id="IPR036412">
    <property type="entry name" value="HAD-like_sf"/>
</dbReference>
<feature type="region of interest" description="Disordered" evidence="1">
    <location>
        <begin position="1"/>
        <end position="31"/>
    </location>
</feature>